<dbReference type="PANTHER" id="PTHR33515">
    <property type="entry name" value="RIBOSOME-BINDING FACTOR A, CHLOROPLASTIC-RELATED"/>
    <property type="match status" value="1"/>
</dbReference>
<sequence>MESTRQRKVARLIQKELGDVFQREGQIFAQGSMITVTVVRVTPDLSHAKVFLSIFPSKNKQQVIKTISENVKKIRHELGKRVRYQLRTIPEIYFYIDDTLDYVENIENLLKP</sequence>
<dbReference type="GO" id="GO:0043024">
    <property type="term" value="F:ribosomal small subunit binding"/>
    <property type="evidence" value="ECO:0007669"/>
    <property type="project" value="TreeGrafter"/>
</dbReference>
<comment type="caution">
    <text evidence="1">The sequence shown here is derived from an EMBL/GenBank/DDBJ whole genome shotgun (WGS) entry which is preliminary data.</text>
</comment>
<reference evidence="1" key="1">
    <citation type="journal article" date="2014" name="Front. Microbiol.">
        <title>High frequency of phylogenetically diverse reductive dehalogenase-homologous genes in deep subseafloor sedimentary metagenomes.</title>
        <authorList>
            <person name="Kawai M."/>
            <person name="Futagami T."/>
            <person name="Toyoda A."/>
            <person name="Takaki Y."/>
            <person name="Nishi S."/>
            <person name="Hori S."/>
            <person name="Arai W."/>
            <person name="Tsubouchi T."/>
            <person name="Morono Y."/>
            <person name="Uchiyama I."/>
            <person name="Ito T."/>
            <person name="Fujiyama A."/>
            <person name="Inagaki F."/>
            <person name="Takami H."/>
        </authorList>
    </citation>
    <scope>NUCLEOTIDE SEQUENCE</scope>
    <source>
        <strain evidence="1">Expedition CK06-06</strain>
    </source>
</reference>
<name>X1D9T4_9ZZZZ</name>
<dbReference type="InterPro" id="IPR000238">
    <property type="entry name" value="RbfA"/>
</dbReference>
<dbReference type="InterPro" id="IPR023799">
    <property type="entry name" value="RbfA_dom_sf"/>
</dbReference>
<dbReference type="Pfam" id="PF02033">
    <property type="entry name" value="RBFA"/>
    <property type="match status" value="1"/>
</dbReference>
<organism evidence="1">
    <name type="scientific">marine sediment metagenome</name>
    <dbReference type="NCBI Taxonomy" id="412755"/>
    <lineage>
        <taxon>unclassified sequences</taxon>
        <taxon>metagenomes</taxon>
        <taxon>ecological metagenomes</taxon>
    </lineage>
</organism>
<dbReference type="InterPro" id="IPR015946">
    <property type="entry name" value="KH_dom-like_a/b"/>
</dbReference>
<dbReference type="AlphaFoldDB" id="X1D9T4"/>
<dbReference type="SUPFAM" id="SSF89919">
    <property type="entry name" value="Ribosome-binding factor A, RbfA"/>
    <property type="match status" value="1"/>
</dbReference>
<dbReference type="Gene3D" id="3.30.300.20">
    <property type="match status" value="1"/>
</dbReference>
<gene>
    <name evidence="1" type="ORF">S01H4_53238</name>
</gene>
<evidence type="ECO:0008006" key="2">
    <source>
        <dbReference type="Google" id="ProtNLM"/>
    </source>
</evidence>
<dbReference type="HAMAP" id="MF_00003">
    <property type="entry name" value="RbfA"/>
    <property type="match status" value="1"/>
</dbReference>
<dbReference type="NCBIfam" id="TIGR00082">
    <property type="entry name" value="rbfA"/>
    <property type="match status" value="1"/>
</dbReference>
<dbReference type="EMBL" id="BART01030501">
    <property type="protein sequence ID" value="GAH17536.1"/>
    <property type="molecule type" value="Genomic_DNA"/>
</dbReference>
<accession>X1D9T4</accession>
<evidence type="ECO:0000313" key="1">
    <source>
        <dbReference type="EMBL" id="GAH17536.1"/>
    </source>
</evidence>
<dbReference type="GO" id="GO:0005829">
    <property type="term" value="C:cytosol"/>
    <property type="evidence" value="ECO:0007669"/>
    <property type="project" value="TreeGrafter"/>
</dbReference>
<proteinExistence type="inferred from homology"/>
<dbReference type="PANTHER" id="PTHR33515:SF1">
    <property type="entry name" value="RIBOSOME-BINDING FACTOR A, CHLOROPLASTIC-RELATED"/>
    <property type="match status" value="1"/>
</dbReference>
<dbReference type="GO" id="GO:0006364">
    <property type="term" value="P:rRNA processing"/>
    <property type="evidence" value="ECO:0007669"/>
    <property type="project" value="InterPro"/>
</dbReference>
<protein>
    <recommendedName>
        <fullName evidence="2">Ribosome-binding factor A</fullName>
    </recommendedName>
</protein>